<protein>
    <submittedName>
        <fullName evidence="1">Uncharacterized protein</fullName>
    </submittedName>
</protein>
<name>A0ABW5RUZ5_9BACI</name>
<organism evidence="1 2">
    <name type="scientific">Bacillus seohaeanensis</name>
    <dbReference type="NCBI Taxonomy" id="284580"/>
    <lineage>
        <taxon>Bacteria</taxon>
        <taxon>Bacillati</taxon>
        <taxon>Bacillota</taxon>
        <taxon>Bacilli</taxon>
        <taxon>Bacillales</taxon>
        <taxon>Bacillaceae</taxon>
        <taxon>Bacillus</taxon>
    </lineage>
</organism>
<evidence type="ECO:0000313" key="2">
    <source>
        <dbReference type="Proteomes" id="UP001597506"/>
    </source>
</evidence>
<accession>A0ABW5RUZ5</accession>
<comment type="caution">
    <text evidence="1">The sequence shown here is derived from an EMBL/GenBank/DDBJ whole genome shotgun (WGS) entry which is preliminary data.</text>
</comment>
<dbReference type="EMBL" id="JBHUMF010000031">
    <property type="protein sequence ID" value="MFD2682245.1"/>
    <property type="molecule type" value="Genomic_DNA"/>
</dbReference>
<reference evidence="2" key="1">
    <citation type="journal article" date="2019" name="Int. J. Syst. Evol. Microbiol.">
        <title>The Global Catalogue of Microorganisms (GCM) 10K type strain sequencing project: providing services to taxonomists for standard genome sequencing and annotation.</title>
        <authorList>
            <consortium name="The Broad Institute Genomics Platform"/>
            <consortium name="The Broad Institute Genome Sequencing Center for Infectious Disease"/>
            <person name="Wu L."/>
            <person name="Ma J."/>
        </authorList>
    </citation>
    <scope>NUCLEOTIDE SEQUENCE [LARGE SCALE GENOMIC DNA]</scope>
    <source>
        <strain evidence="2">KCTC 3913</strain>
    </source>
</reference>
<proteinExistence type="predicted"/>
<sequence>MSEIQNGKQKSLRIAAPALYDKMVEVFEQHNIHPYDTRGTVMETKAGMDVTIAFASTFTQSVVGRFSHKQVKQPDAEITEFFEKAAKECKTHLITDYYKMVKP</sequence>
<gene>
    <name evidence="1" type="ORF">ACFSUL_16010</name>
</gene>
<keyword evidence="2" id="KW-1185">Reference proteome</keyword>
<evidence type="ECO:0000313" key="1">
    <source>
        <dbReference type="EMBL" id="MFD2682245.1"/>
    </source>
</evidence>
<dbReference type="RefSeq" id="WP_377936946.1">
    <property type="nucleotide sequence ID" value="NZ_JBHUMF010000031.1"/>
</dbReference>
<dbReference type="Proteomes" id="UP001597506">
    <property type="component" value="Unassembled WGS sequence"/>
</dbReference>